<dbReference type="EMBL" id="RKMF01000021">
    <property type="protein sequence ID" value="ROZ61594.1"/>
    <property type="molecule type" value="Genomic_DNA"/>
</dbReference>
<dbReference type="CDD" id="cd14014">
    <property type="entry name" value="STKc_PknB_like"/>
    <property type="match status" value="1"/>
</dbReference>
<evidence type="ECO:0000256" key="11">
    <source>
        <dbReference type="SAM" id="Phobius"/>
    </source>
</evidence>
<dbReference type="Gene3D" id="3.30.10.20">
    <property type="match status" value="2"/>
</dbReference>
<evidence type="ECO:0000256" key="1">
    <source>
        <dbReference type="ARBA" id="ARBA00012513"/>
    </source>
</evidence>
<sequence length="658" mass="67040">MRPSSKTVLGGRYALTERIAIGGMGEVWKAKDKVLGRTVAVKILKEEYTGDPTFLQRFRAEARHTALLNHPGVANVYDYGEDGGSAYLVMELVPGEPLSNIIDRDRTLPVDDVLNYIGQTARALAAAHAQGLVHRDVKPGNLMITPEKRVKVTDFGIARVADQVPLTATGQVMGTAQYLAPEQATGQTATGSSDLYSLGIIGYECLAGRRPFTGESQIAIALAQVNDPPPPLPGSVPDGARALIMSMLAKDPADRPSTAGALAGAVDSIRRGDLAGAANAVPGMRKFLDLDDAPTEALNTRGDDTRISDRVSGAAALGVAAAAAPSASTAEMRISAEQDAGNSASQAAAGAPVPVPNNPTPVTPADGSPAVGSSATGKSGRRLWPVIVVGVVIAALLAAVIYLALQNFGSTGEPSPRGTVSTSTAQATGADGATTVDINADDYVGRNVDTVVSELNALGLNVEVVGEADAETPSDQVTAVSPTGTVNTGDTVTVTHSTGPETVALPEDMVGKQMQTVIDDVTALGVNIDVYYDENSSEDPGTVTDTTPDEGSEVEVGSTIDLDVVPSASPEASQTSSAADRGNGQSDGSTSESTSDTGADTDNEQDAAAPESPEPASTQTSADSGDRSTTEPNSDQSNVAAPTGAPTPAADGALTTEG</sequence>
<keyword evidence="11" id="KW-0812">Transmembrane</keyword>
<feature type="domain" description="PASTA" evidence="13">
    <location>
        <begin position="499"/>
        <end position="566"/>
    </location>
</feature>
<keyword evidence="2" id="KW-0723">Serine/threonine-protein kinase</keyword>
<evidence type="ECO:0000256" key="7">
    <source>
        <dbReference type="ARBA" id="ARBA00022840"/>
    </source>
</evidence>
<feature type="compositionally biased region" description="Pro residues" evidence="10">
    <location>
        <begin position="353"/>
        <end position="362"/>
    </location>
</feature>
<keyword evidence="4" id="KW-0677">Repeat</keyword>
<keyword evidence="3" id="KW-0808">Transferase</keyword>
<dbReference type="FunFam" id="3.30.200.20:FF:000035">
    <property type="entry name" value="Serine/threonine protein kinase Stk1"/>
    <property type="match status" value="1"/>
</dbReference>
<evidence type="ECO:0000256" key="2">
    <source>
        <dbReference type="ARBA" id="ARBA00022527"/>
    </source>
</evidence>
<dbReference type="CDD" id="cd06577">
    <property type="entry name" value="PASTA_pknB"/>
    <property type="match status" value="2"/>
</dbReference>
<evidence type="ECO:0000256" key="10">
    <source>
        <dbReference type="SAM" id="MobiDB-lite"/>
    </source>
</evidence>
<keyword evidence="7" id="KW-0067">ATP-binding</keyword>
<dbReference type="AlphaFoldDB" id="A0A3N3ZLY4"/>
<dbReference type="InterPro" id="IPR000719">
    <property type="entry name" value="Prot_kinase_dom"/>
</dbReference>
<dbReference type="Pfam" id="PF00069">
    <property type="entry name" value="Pkinase"/>
    <property type="match status" value="1"/>
</dbReference>
<evidence type="ECO:0000256" key="6">
    <source>
        <dbReference type="ARBA" id="ARBA00022777"/>
    </source>
</evidence>
<dbReference type="InterPro" id="IPR011009">
    <property type="entry name" value="Kinase-like_dom_sf"/>
</dbReference>
<dbReference type="SMART" id="SM00220">
    <property type="entry name" value="S_TKc"/>
    <property type="match status" value="1"/>
</dbReference>
<comment type="catalytic activity">
    <reaction evidence="8">
        <text>L-threonyl-[protein] + ATP = O-phospho-L-threonyl-[protein] + ADP + H(+)</text>
        <dbReference type="Rhea" id="RHEA:46608"/>
        <dbReference type="Rhea" id="RHEA-COMP:11060"/>
        <dbReference type="Rhea" id="RHEA-COMP:11605"/>
        <dbReference type="ChEBI" id="CHEBI:15378"/>
        <dbReference type="ChEBI" id="CHEBI:30013"/>
        <dbReference type="ChEBI" id="CHEBI:30616"/>
        <dbReference type="ChEBI" id="CHEBI:61977"/>
        <dbReference type="ChEBI" id="CHEBI:456216"/>
        <dbReference type="EC" id="2.7.11.1"/>
    </reaction>
</comment>
<dbReference type="PANTHER" id="PTHR43289:SF6">
    <property type="entry name" value="SERINE_THREONINE-PROTEIN KINASE NEKL-3"/>
    <property type="match status" value="1"/>
</dbReference>
<dbReference type="SMART" id="SM00740">
    <property type="entry name" value="PASTA"/>
    <property type="match status" value="2"/>
</dbReference>
<evidence type="ECO:0000256" key="5">
    <source>
        <dbReference type="ARBA" id="ARBA00022741"/>
    </source>
</evidence>
<dbReference type="PROSITE" id="PS50011">
    <property type="entry name" value="PROTEIN_KINASE_DOM"/>
    <property type="match status" value="1"/>
</dbReference>
<evidence type="ECO:0000259" key="12">
    <source>
        <dbReference type="PROSITE" id="PS50011"/>
    </source>
</evidence>
<dbReference type="GO" id="GO:0005524">
    <property type="term" value="F:ATP binding"/>
    <property type="evidence" value="ECO:0007669"/>
    <property type="project" value="UniProtKB-KW"/>
</dbReference>
<dbReference type="Gene3D" id="1.10.510.10">
    <property type="entry name" value="Transferase(Phosphotransferase) domain 1"/>
    <property type="match status" value="1"/>
</dbReference>
<dbReference type="EC" id="2.7.11.1" evidence="1"/>
<protein>
    <recommendedName>
        <fullName evidence="1">non-specific serine/threonine protein kinase</fullName>
        <ecNumber evidence="1">2.7.11.1</ecNumber>
    </recommendedName>
</protein>
<dbReference type="PANTHER" id="PTHR43289">
    <property type="entry name" value="MITOGEN-ACTIVATED PROTEIN KINASE KINASE KINASE 20-RELATED"/>
    <property type="match status" value="1"/>
</dbReference>
<feature type="region of interest" description="Disordered" evidence="10">
    <location>
        <begin position="330"/>
        <end position="378"/>
    </location>
</feature>
<dbReference type="RefSeq" id="WP_123826647.1">
    <property type="nucleotide sequence ID" value="NZ_RKMF01000021.1"/>
</dbReference>
<comment type="catalytic activity">
    <reaction evidence="9">
        <text>L-seryl-[protein] + ATP = O-phospho-L-seryl-[protein] + ADP + H(+)</text>
        <dbReference type="Rhea" id="RHEA:17989"/>
        <dbReference type="Rhea" id="RHEA-COMP:9863"/>
        <dbReference type="Rhea" id="RHEA-COMP:11604"/>
        <dbReference type="ChEBI" id="CHEBI:15378"/>
        <dbReference type="ChEBI" id="CHEBI:29999"/>
        <dbReference type="ChEBI" id="CHEBI:30616"/>
        <dbReference type="ChEBI" id="CHEBI:83421"/>
        <dbReference type="ChEBI" id="CHEBI:456216"/>
        <dbReference type="EC" id="2.7.11.1"/>
    </reaction>
</comment>
<dbReference type="InterPro" id="IPR008271">
    <property type="entry name" value="Ser/Thr_kinase_AS"/>
</dbReference>
<keyword evidence="6 14" id="KW-0418">Kinase</keyword>
<evidence type="ECO:0000256" key="3">
    <source>
        <dbReference type="ARBA" id="ARBA00022679"/>
    </source>
</evidence>
<feature type="compositionally biased region" description="Low complexity" evidence="10">
    <location>
        <begin position="607"/>
        <end position="617"/>
    </location>
</feature>
<evidence type="ECO:0000313" key="15">
    <source>
        <dbReference type="Proteomes" id="UP000270616"/>
    </source>
</evidence>
<feature type="compositionally biased region" description="Polar residues" evidence="10">
    <location>
        <begin position="630"/>
        <end position="639"/>
    </location>
</feature>
<dbReference type="FunFam" id="1.10.510.10:FF:000021">
    <property type="entry name" value="Serine/threonine protein kinase"/>
    <property type="match status" value="1"/>
</dbReference>
<feature type="region of interest" description="Disordered" evidence="10">
    <location>
        <begin position="532"/>
        <end position="658"/>
    </location>
</feature>
<keyword evidence="11" id="KW-0472">Membrane</keyword>
<reference evidence="14 15" key="1">
    <citation type="submission" date="2018-10" db="EMBL/GenBank/DDBJ databases">
        <title>Kocuria sp. M5W7-7, whole genome shotgun sequence.</title>
        <authorList>
            <person name="Tuo L."/>
        </authorList>
    </citation>
    <scope>NUCLEOTIDE SEQUENCE [LARGE SCALE GENOMIC DNA]</scope>
    <source>
        <strain evidence="14 15">M5W7-7</strain>
    </source>
</reference>
<evidence type="ECO:0000256" key="9">
    <source>
        <dbReference type="ARBA" id="ARBA00048679"/>
    </source>
</evidence>
<organism evidence="14 15">
    <name type="scientific">Kocuria soli</name>
    <dbReference type="NCBI Taxonomy" id="2485125"/>
    <lineage>
        <taxon>Bacteria</taxon>
        <taxon>Bacillati</taxon>
        <taxon>Actinomycetota</taxon>
        <taxon>Actinomycetes</taxon>
        <taxon>Micrococcales</taxon>
        <taxon>Micrococcaceae</taxon>
        <taxon>Kocuria</taxon>
    </lineage>
</organism>
<feature type="compositionally biased region" description="Low complexity" evidence="10">
    <location>
        <begin position="586"/>
        <end position="598"/>
    </location>
</feature>
<dbReference type="GO" id="GO:0045717">
    <property type="term" value="P:negative regulation of fatty acid biosynthetic process"/>
    <property type="evidence" value="ECO:0007669"/>
    <property type="project" value="UniProtKB-ARBA"/>
</dbReference>
<evidence type="ECO:0000259" key="13">
    <source>
        <dbReference type="PROSITE" id="PS51178"/>
    </source>
</evidence>
<keyword evidence="11" id="KW-1133">Transmembrane helix</keyword>
<dbReference type="InterPro" id="IPR005543">
    <property type="entry name" value="PASTA_dom"/>
</dbReference>
<feature type="domain" description="Protein kinase" evidence="12">
    <location>
        <begin position="13"/>
        <end position="269"/>
    </location>
</feature>
<accession>A0A3N3ZLY4</accession>
<evidence type="ECO:0000256" key="4">
    <source>
        <dbReference type="ARBA" id="ARBA00022737"/>
    </source>
</evidence>
<feature type="compositionally biased region" description="Low complexity" evidence="10">
    <location>
        <begin position="640"/>
        <end position="658"/>
    </location>
</feature>
<dbReference type="GO" id="GO:0004674">
    <property type="term" value="F:protein serine/threonine kinase activity"/>
    <property type="evidence" value="ECO:0007669"/>
    <property type="project" value="UniProtKB-KW"/>
</dbReference>
<dbReference type="SUPFAM" id="SSF56112">
    <property type="entry name" value="Protein kinase-like (PK-like)"/>
    <property type="match status" value="1"/>
</dbReference>
<dbReference type="OrthoDB" id="9762169at2"/>
<dbReference type="PROSITE" id="PS51178">
    <property type="entry name" value="PASTA"/>
    <property type="match status" value="2"/>
</dbReference>
<evidence type="ECO:0000313" key="14">
    <source>
        <dbReference type="EMBL" id="ROZ61594.1"/>
    </source>
</evidence>
<proteinExistence type="predicted"/>
<keyword evidence="15" id="KW-1185">Reference proteome</keyword>
<dbReference type="Gene3D" id="3.30.200.20">
    <property type="entry name" value="Phosphorylase Kinase, domain 1"/>
    <property type="match status" value="1"/>
</dbReference>
<evidence type="ECO:0000256" key="8">
    <source>
        <dbReference type="ARBA" id="ARBA00047899"/>
    </source>
</evidence>
<keyword evidence="5" id="KW-0547">Nucleotide-binding</keyword>
<feature type="compositionally biased region" description="Low complexity" evidence="10">
    <location>
        <begin position="338"/>
        <end position="352"/>
    </location>
</feature>
<feature type="domain" description="PASTA" evidence="13">
    <location>
        <begin position="439"/>
        <end position="498"/>
    </location>
</feature>
<dbReference type="Proteomes" id="UP000270616">
    <property type="component" value="Unassembled WGS sequence"/>
</dbReference>
<dbReference type="PROSITE" id="PS00108">
    <property type="entry name" value="PROTEIN_KINASE_ST"/>
    <property type="match status" value="1"/>
</dbReference>
<gene>
    <name evidence="14" type="ORF">EDL96_12930</name>
</gene>
<dbReference type="Pfam" id="PF03793">
    <property type="entry name" value="PASTA"/>
    <property type="match status" value="2"/>
</dbReference>
<feature type="transmembrane region" description="Helical" evidence="11">
    <location>
        <begin position="383"/>
        <end position="405"/>
    </location>
</feature>
<comment type="caution">
    <text evidence="14">The sequence shown here is derived from an EMBL/GenBank/DDBJ whole genome shotgun (WGS) entry which is preliminary data.</text>
</comment>
<name>A0A3N3ZLY4_9MICC</name>